<evidence type="ECO:0000256" key="1">
    <source>
        <dbReference type="ARBA" id="ARBA00009059"/>
    </source>
</evidence>
<sequence length="264" mass="30190">MTEEPLHAFGDVIGVTSDNKELEYRQIINMMSTPDWYGSCSIWYSSLVEPTIDGMLGGLSYVHKDEVEWSKLRLKQLAANETIKTGSCLDCGGGIGRVSHYVLKPVFQHVDMVEGCELFVQTSTTNFAKDSIRTRYNLELQDTERLQRHLDGTKYDVVFLQWVIGHLTDRDVLRFLKFAKDHLLVSSTGRIIMKENCIISEGFFLDKEDINLIRSLDMIKELCVRAGLTIISIDEQPTWPSNLYPIRFLVLEPATSKQIDQKFT</sequence>
<dbReference type="OrthoDB" id="1298661at2759"/>
<dbReference type="Pfam" id="PF05891">
    <property type="entry name" value="Methyltransf_PK"/>
    <property type="match status" value="1"/>
</dbReference>
<evidence type="ECO:0000313" key="13">
    <source>
        <dbReference type="Proteomes" id="UP000070089"/>
    </source>
</evidence>
<evidence type="ECO:0000256" key="7">
    <source>
        <dbReference type="ARBA" id="ARBA00043129"/>
    </source>
</evidence>
<evidence type="ECO:0000256" key="8">
    <source>
        <dbReference type="ARBA" id="ARBA00047306"/>
    </source>
</evidence>
<dbReference type="PANTHER" id="PTHR12753:SF0">
    <property type="entry name" value="ALPHA N-TERMINAL PROTEIN METHYLTRANSFERASE 1"/>
    <property type="match status" value="1"/>
</dbReference>
<comment type="catalytic activity">
    <reaction evidence="9">
        <text>N-terminal L-prolyl-L-prolyl-L-lysyl-[protein] + 2 S-adenosyl-L-methionine = N-terminal N,N-dimethyl-L-prolyl-L-prolyl-L-lysyl-[protein] + 2 S-adenosyl-L-homocysteine + 2 H(+)</text>
        <dbReference type="Rhea" id="RHEA:54736"/>
        <dbReference type="Rhea" id="RHEA-COMP:13787"/>
        <dbReference type="Rhea" id="RHEA-COMP:13974"/>
        <dbReference type="ChEBI" id="CHEBI:15378"/>
        <dbReference type="ChEBI" id="CHEBI:57856"/>
        <dbReference type="ChEBI" id="CHEBI:59789"/>
        <dbReference type="ChEBI" id="CHEBI:138059"/>
        <dbReference type="ChEBI" id="CHEBI:138318"/>
        <dbReference type="EC" id="2.1.1.244"/>
    </reaction>
</comment>
<evidence type="ECO:0000256" key="9">
    <source>
        <dbReference type="ARBA" id="ARBA00047885"/>
    </source>
</evidence>
<evidence type="ECO:0000256" key="4">
    <source>
        <dbReference type="ARBA" id="ARBA00022691"/>
    </source>
</evidence>
<feature type="binding site" evidence="11">
    <location>
        <position position="92"/>
    </location>
    <ligand>
        <name>S-adenosyl-L-methionine</name>
        <dbReference type="ChEBI" id="CHEBI:59789"/>
    </ligand>
</feature>
<evidence type="ECO:0000256" key="3">
    <source>
        <dbReference type="ARBA" id="ARBA00022679"/>
    </source>
</evidence>
<evidence type="ECO:0000256" key="2">
    <source>
        <dbReference type="ARBA" id="ARBA00022603"/>
    </source>
</evidence>
<dbReference type="EC" id="2.1.1.244" evidence="5"/>
<dbReference type="SUPFAM" id="SSF53335">
    <property type="entry name" value="S-adenosyl-L-methionine-dependent methyltransferases"/>
    <property type="match status" value="1"/>
</dbReference>
<dbReference type="GO" id="GO:0032259">
    <property type="term" value="P:methylation"/>
    <property type="evidence" value="ECO:0007669"/>
    <property type="project" value="UniProtKB-KW"/>
</dbReference>
<evidence type="ECO:0000256" key="6">
    <source>
        <dbReference type="ARBA" id="ARBA00039449"/>
    </source>
</evidence>
<comment type="catalytic activity">
    <reaction evidence="8">
        <text>N-terminal L-seryl-L-prolyl-L-lysyl-[protein] + 3 S-adenosyl-L-methionine = N-terminal N,N,N-trimethyl-L-seryl-L-prolyl-L-lysyl-[protein] + 3 S-adenosyl-L-homocysteine + 3 H(+)</text>
        <dbReference type="Rhea" id="RHEA:54724"/>
        <dbReference type="Rhea" id="RHEA-COMP:13789"/>
        <dbReference type="Rhea" id="RHEA-COMP:13973"/>
        <dbReference type="ChEBI" id="CHEBI:15378"/>
        <dbReference type="ChEBI" id="CHEBI:57856"/>
        <dbReference type="ChEBI" id="CHEBI:59789"/>
        <dbReference type="ChEBI" id="CHEBI:138061"/>
        <dbReference type="ChEBI" id="CHEBI:138317"/>
        <dbReference type="EC" id="2.1.1.244"/>
    </reaction>
</comment>
<feature type="binding site" evidence="11">
    <location>
        <position position="161"/>
    </location>
    <ligand>
        <name>S-adenosyl-L-methionine</name>
        <dbReference type="ChEBI" id="CHEBI:59789"/>
    </ligand>
</feature>
<proteinExistence type="inferred from homology"/>
<reference evidence="12 13" key="1">
    <citation type="journal article" date="2015" name="Mol. Biochem. Parasitol.">
        <title>Identification of polymorphic genes for use in assemblage B genotyping assays through comparative genomics of multiple assemblage B Giardia duodenalis isolates.</title>
        <authorList>
            <person name="Wielinga C."/>
            <person name="Thompson R.C."/>
            <person name="Monis P."/>
            <person name="Ryan U."/>
        </authorList>
    </citation>
    <scope>NUCLEOTIDE SEQUENCE [LARGE SCALE GENOMIC DNA]</scope>
    <source>
        <strain evidence="12 13">BAH15c1</strain>
    </source>
</reference>
<dbReference type="GO" id="GO:0005737">
    <property type="term" value="C:cytoplasm"/>
    <property type="evidence" value="ECO:0007669"/>
    <property type="project" value="TreeGrafter"/>
</dbReference>
<keyword evidence="2 12" id="KW-0489">Methyltransferase</keyword>
<dbReference type="GO" id="GO:0071885">
    <property type="term" value="F:N-terminal protein N-methyltransferase activity"/>
    <property type="evidence" value="ECO:0007669"/>
    <property type="project" value="UniProtKB-EC"/>
</dbReference>
<dbReference type="InterPro" id="IPR029063">
    <property type="entry name" value="SAM-dependent_MTases_sf"/>
</dbReference>
<evidence type="ECO:0000256" key="11">
    <source>
        <dbReference type="PIRSR" id="PIRSR016958-1"/>
    </source>
</evidence>
<comment type="similarity">
    <text evidence="1">Belongs to the methyltransferase superfamily. NTM1 family.</text>
</comment>
<dbReference type="EMBL" id="JXTI01000009">
    <property type="protein sequence ID" value="KWX15365.1"/>
    <property type="molecule type" value="Genomic_DNA"/>
</dbReference>
<dbReference type="PANTHER" id="PTHR12753">
    <property type="entry name" value="AD-003 - RELATED"/>
    <property type="match status" value="1"/>
</dbReference>
<feature type="binding site" evidence="11">
    <location>
        <position position="97"/>
    </location>
    <ligand>
        <name>S-adenosyl-L-methionine</name>
        <dbReference type="ChEBI" id="CHEBI:59789"/>
    </ligand>
</feature>
<keyword evidence="3 12" id="KW-0808">Transferase</keyword>
<dbReference type="Gene3D" id="3.40.50.150">
    <property type="entry name" value="Vaccinia Virus protein VP39"/>
    <property type="match status" value="1"/>
</dbReference>
<comment type="catalytic activity">
    <reaction evidence="10">
        <text>N-terminal L-alanyl-L-prolyl-L-lysyl-[protein] + 3 S-adenosyl-L-methionine = N-terminal N,N,N-trimethyl-L-alanyl-L-prolyl-L-lysyl-[protein] + 3 S-adenosyl-L-homocysteine + 3 H(+)</text>
        <dbReference type="Rhea" id="RHEA:54712"/>
        <dbReference type="Rhea" id="RHEA-COMP:13785"/>
        <dbReference type="Rhea" id="RHEA-COMP:13971"/>
        <dbReference type="ChEBI" id="CHEBI:15378"/>
        <dbReference type="ChEBI" id="CHEBI:57856"/>
        <dbReference type="ChEBI" id="CHEBI:59789"/>
        <dbReference type="ChEBI" id="CHEBI:138057"/>
        <dbReference type="ChEBI" id="CHEBI:138315"/>
        <dbReference type="EC" id="2.1.1.244"/>
    </reaction>
</comment>
<evidence type="ECO:0000256" key="5">
    <source>
        <dbReference type="ARBA" id="ARBA00039112"/>
    </source>
</evidence>
<evidence type="ECO:0000313" key="12">
    <source>
        <dbReference type="EMBL" id="KWX15365.1"/>
    </source>
</evidence>
<keyword evidence="4 11" id="KW-0949">S-adenosyl-L-methionine</keyword>
<dbReference type="Proteomes" id="UP000070089">
    <property type="component" value="Unassembled WGS sequence"/>
</dbReference>
<accession>A0A132NZ75</accession>
<dbReference type="PIRSF" id="PIRSF016958">
    <property type="entry name" value="DUF858_MeTrfase_lik"/>
    <property type="match status" value="1"/>
</dbReference>
<dbReference type="AlphaFoldDB" id="A0A132NZ75"/>
<name>A0A132NZ75_GIAIN</name>
<dbReference type="VEuPathDB" id="GiardiaDB:QR46_0565"/>
<feature type="binding site" evidence="11">
    <location>
        <begin position="140"/>
        <end position="141"/>
    </location>
    <ligand>
        <name>S-adenosyl-L-methionine</name>
        <dbReference type="ChEBI" id="CHEBI:59789"/>
    </ligand>
</feature>
<dbReference type="CDD" id="cd02440">
    <property type="entry name" value="AdoMet_MTases"/>
    <property type="match status" value="1"/>
</dbReference>
<protein>
    <recommendedName>
        <fullName evidence="6">Alpha N-terminal protein methyltransferase 1</fullName>
        <ecNumber evidence="5">2.1.1.244</ecNumber>
    </recommendedName>
    <alternativeName>
        <fullName evidence="7">X-Pro-Lys N-terminal protein methyltransferase 1</fullName>
    </alternativeName>
</protein>
<organism evidence="12 13">
    <name type="scientific">Giardia duodenalis assemblage B</name>
    <dbReference type="NCBI Taxonomy" id="1394984"/>
    <lineage>
        <taxon>Eukaryota</taxon>
        <taxon>Metamonada</taxon>
        <taxon>Diplomonadida</taxon>
        <taxon>Hexamitidae</taxon>
        <taxon>Giardiinae</taxon>
        <taxon>Giardia</taxon>
    </lineage>
</organism>
<evidence type="ECO:0000256" key="10">
    <source>
        <dbReference type="ARBA" id="ARBA00048167"/>
    </source>
</evidence>
<gene>
    <name evidence="12" type="ORF">QR46_0565</name>
</gene>
<dbReference type="InterPro" id="IPR008576">
    <property type="entry name" value="MeTrfase_NTM1"/>
</dbReference>
<comment type="caution">
    <text evidence="12">The sequence shown here is derived from an EMBL/GenBank/DDBJ whole genome shotgun (WGS) entry which is preliminary data.</text>
</comment>